<keyword evidence="6" id="KW-1185">Reference proteome</keyword>
<protein>
    <recommendedName>
        <fullName evidence="4">PROP1-like PPR domain-containing protein</fullName>
    </recommendedName>
</protein>
<dbReference type="Proteomes" id="UP001150569">
    <property type="component" value="Unassembled WGS sequence"/>
</dbReference>
<feature type="repeat" description="PPR" evidence="2">
    <location>
        <begin position="438"/>
        <end position="472"/>
    </location>
</feature>
<dbReference type="GO" id="GO:0003729">
    <property type="term" value="F:mRNA binding"/>
    <property type="evidence" value="ECO:0007669"/>
    <property type="project" value="TreeGrafter"/>
</dbReference>
<dbReference type="InterPro" id="IPR002885">
    <property type="entry name" value="PPR_rpt"/>
</dbReference>
<feature type="region of interest" description="Disordered" evidence="3">
    <location>
        <begin position="1"/>
        <end position="31"/>
    </location>
</feature>
<gene>
    <name evidence="5" type="ORF">IWQ60_011486</name>
</gene>
<evidence type="ECO:0000256" key="3">
    <source>
        <dbReference type="SAM" id="MobiDB-lite"/>
    </source>
</evidence>
<dbReference type="Gene3D" id="1.25.40.10">
    <property type="entry name" value="Tetratricopeptide repeat domain"/>
    <property type="match status" value="2"/>
</dbReference>
<evidence type="ECO:0000256" key="1">
    <source>
        <dbReference type="ARBA" id="ARBA00022737"/>
    </source>
</evidence>
<dbReference type="AlphaFoldDB" id="A0A9W7ZQE7"/>
<evidence type="ECO:0000256" key="2">
    <source>
        <dbReference type="PROSITE-ProRule" id="PRU00708"/>
    </source>
</evidence>
<dbReference type="OrthoDB" id="185373at2759"/>
<evidence type="ECO:0000313" key="5">
    <source>
        <dbReference type="EMBL" id="KAJ1908862.1"/>
    </source>
</evidence>
<dbReference type="InterPro" id="IPR033443">
    <property type="entry name" value="PROP1-like_PPR_dom"/>
</dbReference>
<proteinExistence type="predicted"/>
<feature type="non-terminal residue" evidence="5">
    <location>
        <position position="1"/>
    </location>
</feature>
<dbReference type="PANTHER" id="PTHR47933">
    <property type="entry name" value="PENTATRICOPEPTIDE REPEAT-CONTAINING PROTEIN 1, MITOCHONDRIAL"/>
    <property type="match status" value="1"/>
</dbReference>
<sequence>SSLATATSIYHGHADRPSCHSATATAAETDPEDRVFDAAEWSPEYFAAMWRLWGQSLPWVERWLLRHVASQRTHRPSLDQPGCQVIFVYIARHLISLPLAPIPLPTRADLATLHRILYVLSLIAWTGPGQGRLVETAARHCLRQLLPHYAGPDYLRLPALNQRVWHPVIYGWLFEEARGLDFPWPKFCAIYDYVLTRLTPGSADGLRQALPAAWDRLDSVFLDRVLADLTHLQVALPNYYLYNTLRSYVTLEDLPRAERLFNDAPNRQAGYTVAMYTEMIRLYGRRSHWLPLCLDTFSKLLDRGLTPSPTTLIVLADAFATHGEVGHVKRIVRHLALLHDEQHPNQPGPTLTSSTGVTADFYGIRSNPHLASILLKGLFAQGRVHMIIPTFHRLQREGYTISHATYHTVLRAYAWMNRMDLFGSTLRDMTTRHGLAPNARTYCIVLRCHVETGQWDVCQRVVDHMLASGIRPTIDTLTVLLPAILNGQCVIEVPPLRLPGAEGLSDEAPDSDAVVRVTPTALSTYTGVCTILAQLDLRPTAPFYRGILEWFWTGGKDGGGGGLHEMIQLWRGLDHHDVALTSRWAELTGVIIRILLRHQLFTQAERFLAHAETVHPDRCHTSELYRIRITFYATRDRYDEVVELIRAMSEHGVPIRLRFVARAIAYARRAGRFDVVDEIVRFVEEKGIGGMPRQEFLDQADEDLRRAPW</sequence>
<feature type="domain" description="PROP1-like PPR" evidence="4">
    <location>
        <begin position="390"/>
        <end position="482"/>
    </location>
</feature>
<dbReference type="Pfam" id="PF17177">
    <property type="entry name" value="PPR_long"/>
    <property type="match status" value="1"/>
</dbReference>
<dbReference type="NCBIfam" id="TIGR00756">
    <property type="entry name" value="PPR"/>
    <property type="match status" value="1"/>
</dbReference>
<evidence type="ECO:0000313" key="6">
    <source>
        <dbReference type="Proteomes" id="UP001150569"/>
    </source>
</evidence>
<dbReference type="InterPro" id="IPR011990">
    <property type="entry name" value="TPR-like_helical_dom_sf"/>
</dbReference>
<dbReference type="PROSITE" id="PS51375">
    <property type="entry name" value="PPR"/>
    <property type="match status" value="1"/>
</dbReference>
<accession>A0A9W7ZQE7</accession>
<evidence type="ECO:0000259" key="4">
    <source>
        <dbReference type="Pfam" id="PF17177"/>
    </source>
</evidence>
<comment type="caution">
    <text evidence="5">The sequence shown here is derived from an EMBL/GenBank/DDBJ whole genome shotgun (WGS) entry which is preliminary data.</text>
</comment>
<dbReference type="InterPro" id="IPR051240">
    <property type="entry name" value="Mito_RNA-Proc/Resp"/>
</dbReference>
<name>A0A9W7ZQE7_9FUNG</name>
<organism evidence="5 6">
    <name type="scientific">Tieghemiomyces parasiticus</name>
    <dbReference type="NCBI Taxonomy" id="78921"/>
    <lineage>
        <taxon>Eukaryota</taxon>
        <taxon>Fungi</taxon>
        <taxon>Fungi incertae sedis</taxon>
        <taxon>Zoopagomycota</taxon>
        <taxon>Kickxellomycotina</taxon>
        <taxon>Dimargaritomycetes</taxon>
        <taxon>Dimargaritales</taxon>
        <taxon>Dimargaritaceae</taxon>
        <taxon>Tieghemiomyces</taxon>
    </lineage>
</organism>
<keyword evidence="1" id="KW-0677">Repeat</keyword>
<dbReference type="EMBL" id="JANBPT010001306">
    <property type="protein sequence ID" value="KAJ1908862.1"/>
    <property type="molecule type" value="Genomic_DNA"/>
</dbReference>
<reference evidence="5" key="1">
    <citation type="submission" date="2022-07" db="EMBL/GenBank/DDBJ databases">
        <title>Phylogenomic reconstructions and comparative analyses of Kickxellomycotina fungi.</title>
        <authorList>
            <person name="Reynolds N.K."/>
            <person name="Stajich J.E."/>
            <person name="Barry K."/>
            <person name="Grigoriev I.V."/>
            <person name="Crous P."/>
            <person name="Smith M.E."/>
        </authorList>
    </citation>
    <scope>NUCLEOTIDE SEQUENCE</scope>
    <source>
        <strain evidence="5">RSA 861</strain>
    </source>
</reference>